<dbReference type="InterPro" id="IPR051913">
    <property type="entry name" value="GH2_Domain-Containing"/>
</dbReference>
<dbReference type="InterPro" id="IPR036156">
    <property type="entry name" value="Beta-gal/glucu_dom_sf"/>
</dbReference>
<dbReference type="SUPFAM" id="SSF49303">
    <property type="entry name" value="beta-Galactosidase/glucuronidase domain"/>
    <property type="match status" value="1"/>
</dbReference>
<keyword evidence="13" id="KW-1185">Reference proteome</keyword>
<evidence type="ECO:0000259" key="7">
    <source>
        <dbReference type="Pfam" id="PF00754"/>
    </source>
</evidence>
<dbReference type="InterPro" id="IPR008979">
    <property type="entry name" value="Galactose-bd-like_sf"/>
</dbReference>
<dbReference type="InterPro" id="IPR017853">
    <property type="entry name" value="GH"/>
</dbReference>
<organism evidence="12 13">
    <name type="scientific">Umezawaea tangerina</name>
    <dbReference type="NCBI Taxonomy" id="84725"/>
    <lineage>
        <taxon>Bacteria</taxon>
        <taxon>Bacillati</taxon>
        <taxon>Actinomycetota</taxon>
        <taxon>Actinomycetes</taxon>
        <taxon>Pseudonocardiales</taxon>
        <taxon>Pseudonocardiaceae</taxon>
        <taxon>Umezawaea</taxon>
    </lineage>
</organism>
<dbReference type="AlphaFoldDB" id="A0A2T0SZG4"/>
<evidence type="ECO:0000256" key="1">
    <source>
        <dbReference type="ARBA" id="ARBA00007401"/>
    </source>
</evidence>
<comment type="caution">
    <text evidence="12">The sequence shown here is derived from an EMBL/GenBank/DDBJ whole genome shotgun (WGS) entry which is preliminary data.</text>
</comment>
<feature type="region of interest" description="Disordered" evidence="4">
    <location>
        <begin position="523"/>
        <end position="554"/>
    </location>
</feature>
<dbReference type="Gene3D" id="2.60.40.10">
    <property type="entry name" value="Immunoglobulins"/>
    <property type="match status" value="3"/>
</dbReference>
<dbReference type="InterPro" id="IPR000421">
    <property type="entry name" value="FA58C"/>
</dbReference>
<dbReference type="Proteomes" id="UP000239494">
    <property type="component" value="Unassembled WGS sequence"/>
</dbReference>
<keyword evidence="3" id="KW-0326">Glycosidase</keyword>
<dbReference type="GO" id="GO:0004553">
    <property type="term" value="F:hydrolase activity, hydrolyzing O-glycosyl compounds"/>
    <property type="evidence" value="ECO:0007669"/>
    <property type="project" value="InterPro"/>
</dbReference>
<dbReference type="SUPFAM" id="SSF51445">
    <property type="entry name" value="(Trans)glycosidases"/>
    <property type="match status" value="1"/>
</dbReference>
<dbReference type="SUPFAM" id="SSF49785">
    <property type="entry name" value="Galactose-binding domain-like"/>
    <property type="match status" value="2"/>
</dbReference>
<evidence type="ECO:0000313" key="12">
    <source>
        <dbReference type="EMBL" id="PRY38797.1"/>
    </source>
</evidence>
<dbReference type="Pfam" id="PF00703">
    <property type="entry name" value="Glyco_hydro_2"/>
    <property type="match status" value="1"/>
</dbReference>
<dbReference type="PANTHER" id="PTHR42732:SF1">
    <property type="entry name" value="BETA-MANNOSIDASE"/>
    <property type="match status" value="1"/>
</dbReference>
<dbReference type="InterPro" id="IPR006104">
    <property type="entry name" value="Glyco_hydro_2_N"/>
</dbReference>
<evidence type="ECO:0000259" key="6">
    <source>
        <dbReference type="Pfam" id="PF00703"/>
    </source>
</evidence>
<dbReference type="InterPro" id="IPR040605">
    <property type="entry name" value="Glyco_hydro2_dom5"/>
</dbReference>
<dbReference type="Pfam" id="PF02837">
    <property type="entry name" value="Glyco_hydro_2_N"/>
    <property type="match status" value="1"/>
</dbReference>
<feature type="chain" id="PRO_5015506884" evidence="5">
    <location>
        <begin position="31"/>
        <end position="1033"/>
    </location>
</feature>
<dbReference type="InterPro" id="IPR013783">
    <property type="entry name" value="Ig-like_fold"/>
</dbReference>
<dbReference type="Gene3D" id="3.20.20.80">
    <property type="entry name" value="Glycosidases"/>
    <property type="match status" value="1"/>
</dbReference>
<dbReference type="Pfam" id="PF02836">
    <property type="entry name" value="Glyco_hydro_2_C"/>
    <property type="match status" value="1"/>
</dbReference>
<reference evidence="12 13" key="1">
    <citation type="submission" date="2018-03" db="EMBL/GenBank/DDBJ databases">
        <title>Genomic Encyclopedia of Archaeal and Bacterial Type Strains, Phase II (KMG-II): from individual species to whole genera.</title>
        <authorList>
            <person name="Goeker M."/>
        </authorList>
    </citation>
    <scope>NUCLEOTIDE SEQUENCE [LARGE SCALE GENOMIC DNA]</scope>
    <source>
        <strain evidence="12 13">DSM 44720</strain>
    </source>
</reference>
<dbReference type="RefSeq" id="WP_106190115.1">
    <property type="nucleotide sequence ID" value="NZ_PVTF01000008.1"/>
</dbReference>
<evidence type="ECO:0000256" key="4">
    <source>
        <dbReference type="SAM" id="MobiDB-lite"/>
    </source>
</evidence>
<dbReference type="InterPro" id="IPR006102">
    <property type="entry name" value="Ig-like_GH2"/>
</dbReference>
<dbReference type="InterPro" id="IPR006103">
    <property type="entry name" value="Glyco_hydro_2_cat"/>
</dbReference>
<dbReference type="Pfam" id="PF16355">
    <property type="entry name" value="DUF4982"/>
    <property type="match status" value="1"/>
</dbReference>
<dbReference type="InterPro" id="IPR006101">
    <property type="entry name" value="Glyco_hydro_2"/>
</dbReference>
<dbReference type="EMBL" id="PVTF01000008">
    <property type="protein sequence ID" value="PRY38797.1"/>
    <property type="molecule type" value="Genomic_DNA"/>
</dbReference>
<dbReference type="InterPro" id="IPR032311">
    <property type="entry name" value="DUF4982"/>
</dbReference>
<feature type="domain" description="F5/8 type C" evidence="7">
    <location>
        <begin position="892"/>
        <end position="1029"/>
    </location>
</feature>
<dbReference type="Gene3D" id="2.60.120.260">
    <property type="entry name" value="Galactose-binding domain-like"/>
    <property type="match status" value="2"/>
</dbReference>
<comment type="similarity">
    <text evidence="1">Belongs to the glycosyl hydrolase 2 family.</text>
</comment>
<dbReference type="OrthoDB" id="9762066at2"/>
<dbReference type="Pfam" id="PF00754">
    <property type="entry name" value="F5_F8_type_C"/>
    <property type="match status" value="1"/>
</dbReference>
<feature type="compositionally biased region" description="Polar residues" evidence="4">
    <location>
        <begin position="523"/>
        <end position="545"/>
    </location>
</feature>
<feature type="domain" description="Glycoside hydrolase family 2" evidence="11">
    <location>
        <begin position="758"/>
        <end position="857"/>
    </location>
</feature>
<gene>
    <name evidence="12" type="ORF">CLV43_108197</name>
</gene>
<proteinExistence type="inferred from homology"/>
<evidence type="ECO:0000259" key="8">
    <source>
        <dbReference type="Pfam" id="PF02836"/>
    </source>
</evidence>
<dbReference type="GO" id="GO:0005975">
    <property type="term" value="P:carbohydrate metabolic process"/>
    <property type="evidence" value="ECO:0007669"/>
    <property type="project" value="InterPro"/>
</dbReference>
<evidence type="ECO:0000256" key="2">
    <source>
        <dbReference type="ARBA" id="ARBA00022801"/>
    </source>
</evidence>
<accession>A0A2T0SZG4</accession>
<dbReference type="PANTHER" id="PTHR42732">
    <property type="entry name" value="BETA-GALACTOSIDASE"/>
    <property type="match status" value="1"/>
</dbReference>
<keyword evidence="5" id="KW-0732">Signal</keyword>
<evidence type="ECO:0000259" key="9">
    <source>
        <dbReference type="Pfam" id="PF02837"/>
    </source>
</evidence>
<dbReference type="InterPro" id="IPR008964">
    <property type="entry name" value="Invasin/intimin_cell_adhesion"/>
</dbReference>
<protein>
    <submittedName>
        <fullName evidence="12">Beta-galactosidase</fullName>
    </submittedName>
</protein>
<sequence>MSFGSRGKRLAAAAACALLVLGLATAPAAAAPGDPVAVGSTDRAVDFDGGWKFALVNTTGADAPQPANASAWRPVTLPHDWSIGLDPTPGPGTTAGTGFLPGGLGWYRKDFRLPASTAGKRVSVEFDGVYMDSEVYLNGRLIGSHAYGYTGFALDLTRLAHTDGTTDTLAVKVRNQVPSSRWYSGSGIYRHVRLVVTDQAHVTRHGVTATTPDLANTAKSGYATVHVDAEAVHEGGAADADVVSTVKDADGRIVATGSARTTLGAEPRTAGVDIRVDQPHLWSTTDPYLYSVETRVVVAGRTVDTTTTRVGLRWAVFDPNEGFSLNGKPMKLQGVDMHHDLGALGAAVNLDAVRRQLTVMKGMGVNALRTSHNPPAPEVVQVCEELGIVMMVEAFDTWRTPKVPYDYGRFFDANSDADVREMVQAAKNSPAVVLWSIGNEIPDSTSAAIGVPIAKRLIADVRAVDTTRPIVMGSDKYRSVPAPGSAQDQILALLDGMGLNYNTAGSVDELHARYPDKFLFESESASSTSTRGEYQEPDQLNTGENYTPGKRSASSYDNNLASWTMSGEYGLKKDRDRKYFAGQFLWSGFDYLGEPTPFDNAFPVKSSFFGAVDTAGFPKDLYHLFRSQWSSEPVVHLLPVDWTDHRPGEQVSVWAYSNAEDVELFLDGRSLGTRSFDRKTTTYGTGYLETTEATGDDKNVTSGPYPGSYTSPNGSAGKLHLTWDVPFAPGRLVAVARKNGVEVARDEIRTAGAPAAVRLTPDRKAVAADGESLVFVTADVVDRRGVVVPGAADQLTFQVHGGTLVGLDNGAQESAENYQSTSRKAFNGKALAIVRTGLNAGPVTVTATSPRLRSASTTVIATRSRHQGTALPPPAGPLREVLTALPTSPTADASYSGSPDTVPAAMTDGDTTGGGWSNAYVKQATALLPAISCARPAEWVSLTLPRQQRLSGVQAYFTTDATHALPASIDVTYWNGRAYEPVRGLKIAWAAGSNQPTRITFDPVPTDRVRLDLTSSAPRTSTGFLQIAELTAG</sequence>
<dbReference type="Pfam" id="PF18565">
    <property type="entry name" value="Glyco_hydro2_C5"/>
    <property type="match status" value="1"/>
</dbReference>
<name>A0A2T0SZG4_9PSEU</name>
<evidence type="ECO:0000256" key="5">
    <source>
        <dbReference type="SAM" id="SignalP"/>
    </source>
</evidence>
<evidence type="ECO:0000259" key="10">
    <source>
        <dbReference type="Pfam" id="PF16355"/>
    </source>
</evidence>
<feature type="domain" description="Glycoside hydrolase family 2 immunoglobulin-like beta-sandwich" evidence="6">
    <location>
        <begin position="210"/>
        <end position="313"/>
    </location>
</feature>
<feature type="domain" description="Glycoside hydrolase family 2 catalytic" evidence="8">
    <location>
        <begin position="321"/>
        <end position="480"/>
    </location>
</feature>
<keyword evidence="2" id="KW-0378">Hydrolase</keyword>
<dbReference type="PRINTS" id="PR00132">
    <property type="entry name" value="GLHYDRLASE2"/>
</dbReference>
<evidence type="ECO:0000259" key="11">
    <source>
        <dbReference type="Pfam" id="PF18565"/>
    </source>
</evidence>
<feature type="domain" description="DUF4982" evidence="10">
    <location>
        <begin position="648"/>
        <end position="744"/>
    </location>
</feature>
<evidence type="ECO:0000256" key="3">
    <source>
        <dbReference type="ARBA" id="ARBA00023295"/>
    </source>
</evidence>
<evidence type="ECO:0000313" key="13">
    <source>
        <dbReference type="Proteomes" id="UP000239494"/>
    </source>
</evidence>
<feature type="signal peptide" evidence="5">
    <location>
        <begin position="1"/>
        <end position="30"/>
    </location>
</feature>
<feature type="domain" description="Glycosyl hydrolases family 2 sugar binding" evidence="9">
    <location>
        <begin position="103"/>
        <end position="195"/>
    </location>
</feature>
<dbReference type="SUPFAM" id="SSF49373">
    <property type="entry name" value="Invasin/intimin cell-adhesion fragments"/>
    <property type="match status" value="1"/>
</dbReference>